<feature type="region of interest" description="Disordered" evidence="6">
    <location>
        <begin position="517"/>
        <end position="552"/>
    </location>
</feature>
<dbReference type="InterPro" id="IPR007219">
    <property type="entry name" value="XnlR_reg_dom"/>
</dbReference>
<evidence type="ECO:0000256" key="5">
    <source>
        <dbReference type="ARBA" id="ARBA00023242"/>
    </source>
</evidence>
<organism evidence="8 9">
    <name type="scientific">Sporothrix stenoceras</name>
    <dbReference type="NCBI Taxonomy" id="5173"/>
    <lineage>
        <taxon>Eukaryota</taxon>
        <taxon>Fungi</taxon>
        <taxon>Dikarya</taxon>
        <taxon>Ascomycota</taxon>
        <taxon>Pezizomycotina</taxon>
        <taxon>Sordariomycetes</taxon>
        <taxon>Sordariomycetidae</taxon>
        <taxon>Ophiostomatales</taxon>
        <taxon>Ophiostomataceae</taxon>
        <taxon>Sporothrix</taxon>
    </lineage>
</organism>
<evidence type="ECO:0000256" key="4">
    <source>
        <dbReference type="ARBA" id="ARBA00023163"/>
    </source>
</evidence>
<gene>
    <name evidence="8" type="ORF">Sste5346_004594</name>
</gene>
<evidence type="ECO:0000256" key="2">
    <source>
        <dbReference type="ARBA" id="ARBA00022723"/>
    </source>
</evidence>
<comment type="subcellular location">
    <subcellularLocation>
        <location evidence="1">Nucleus</location>
    </subcellularLocation>
</comment>
<dbReference type="PANTHER" id="PTHR47338">
    <property type="entry name" value="ZN(II)2CYS6 TRANSCRIPTION FACTOR (EUROFUNG)-RELATED"/>
    <property type="match status" value="1"/>
</dbReference>
<proteinExistence type="predicted"/>
<protein>
    <recommendedName>
        <fullName evidence="7">Xylanolytic transcriptional activator regulatory domain-containing protein</fullName>
    </recommendedName>
</protein>
<dbReference type="CDD" id="cd12148">
    <property type="entry name" value="fungal_TF_MHR"/>
    <property type="match status" value="1"/>
</dbReference>
<sequence length="652" mass="72103">MEDVNPTLSMGRLEAEVRWLRQANQAGGDEAAGRQHAPNAPNDGPQLATESMNRGLRGQLRLPSETLPDATIERTHRVQERQPPLDLVLSLASLFFRHIHPWLPYLDAQRVLADIAAVNDPPLLYYALFGVSLPFSYDSRLDQEYSDSVWKYTKRRIFLEVLEEPSYAALEALTVLVLDLSGMTNGPQVWGALAVAIKLAVQLNTAGDRILRSSTAGPADESLSIADQVFRSRVFWAIYTIDSYVSITTAHRSQLTEHDVRPFLLTRTSAWEDAPSAVLSGCGIRPSWQSGTASPMLVFTYQLELLDISRRLHAVFIEYTALFPEQRSTAAETEAGAGVGAGAAARAWMDNFVAGSTALGDWGRNIPPWLRMNGARHWHPMVDRVLAPVAMLHAYYHALTIYLHGLVAYAGHHPLGPRVDDTLRAKSWDSCATSVACLINLAGELTDRISDRVGWPFAWSMWTAARYLLALDFHYDATPTSRSQFRVLLATLRKLGCYWQISSKYWRLLTTSATELSDSRASPTDNSNNDDENNDHNDNNNNGNNNRSSSARKASRILRAVVDMRVSTSDLEDQFRTDPVLHNDGLSQTAMGAPSSYDMDDGSFLGNAADNCFSIADYMSDSWFSAPLLPSSAFQLYTPTTTFDSSANTGGT</sequence>
<dbReference type="PANTHER" id="PTHR47338:SF28">
    <property type="entry name" value="C6 TRANSCRIPTION FACTOR"/>
    <property type="match status" value="1"/>
</dbReference>
<dbReference type="InterPro" id="IPR050815">
    <property type="entry name" value="TF_fung"/>
</dbReference>
<dbReference type="EMBL" id="JAWCUI010000022">
    <property type="protein sequence ID" value="KAL1896560.1"/>
    <property type="molecule type" value="Genomic_DNA"/>
</dbReference>
<keyword evidence="9" id="KW-1185">Reference proteome</keyword>
<dbReference type="Pfam" id="PF04082">
    <property type="entry name" value="Fungal_trans"/>
    <property type="match status" value="1"/>
</dbReference>
<keyword evidence="4" id="KW-0804">Transcription</keyword>
<evidence type="ECO:0000259" key="7">
    <source>
        <dbReference type="Pfam" id="PF04082"/>
    </source>
</evidence>
<feature type="domain" description="Xylanolytic transcriptional activator regulatory" evidence="7">
    <location>
        <begin position="93"/>
        <end position="271"/>
    </location>
</feature>
<name>A0ABR3Z7C8_9PEZI</name>
<evidence type="ECO:0000256" key="3">
    <source>
        <dbReference type="ARBA" id="ARBA00023015"/>
    </source>
</evidence>
<evidence type="ECO:0000256" key="1">
    <source>
        <dbReference type="ARBA" id="ARBA00004123"/>
    </source>
</evidence>
<keyword evidence="3" id="KW-0805">Transcription regulation</keyword>
<keyword evidence="5" id="KW-0539">Nucleus</keyword>
<reference evidence="8 9" key="1">
    <citation type="journal article" date="2024" name="IMA Fungus">
        <title>IMA Genome - F19 : A genome assembly and annotation guide to empower mycologists, including annotated draft genome sequences of Ceratocystis pirilliformis, Diaporthe australafricana, Fusarium ophioides, Paecilomyces lecythidis, and Sporothrix stenoceras.</title>
        <authorList>
            <person name="Aylward J."/>
            <person name="Wilson A.M."/>
            <person name="Visagie C.M."/>
            <person name="Spraker J."/>
            <person name="Barnes I."/>
            <person name="Buitendag C."/>
            <person name="Ceriani C."/>
            <person name="Del Mar Angel L."/>
            <person name="du Plessis D."/>
            <person name="Fuchs T."/>
            <person name="Gasser K."/>
            <person name="Kramer D."/>
            <person name="Li W."/>
            <person name="Munsamy K."/>
            <person name="Piso A."/>
            <person name="Price J.L."/>
            <person name="Sonnekus B."/>
            <person name="Thomas C."/>
            <person name="van der Nest A."/>
            <person name="van Dijk A."/>
            <person name="van Heerden A."/>
            <person name="van Vuuren N."/>
            <person name="Yilmaz N."/>
            <person name="Duong T.A."/>
            <person name="van der Merwe N.A."/>
            <person name="Wingfield M.J."/>
            <person name="Wingfield B.D."/>
        </authorList>
    </citation>
    <scope>NUCLEOTIDE SEQUENCE [LARGE SCALE GENOMIC DNA]</scope>
    <source>
        <strain evidence="8 9">CMW 5346</strain>
    </source>
</reference>
<evidence type="ECO:0000313" key="8">
    <source>
        <dbReference type="EMBL" id="KAL1896560.1"/>
    </source>
</evidence>
<feature type="region of interest" description="Disordered" evidence="6">
    <location>
        <begin position="25"/>
        <end position="50"/>
    </location>
</feature>
<dbReference type="Proteomes" id="UP001583186">
    <property type="component" value="Unassembled WGS sequence"/>
</dbReference>
<accession>A0ABR3Z7C8</accession>
<comment type="caution">
    <text evidence="8">The sequence shown here is derived from an EMBL/GenBank/DDBJ whole genome shotgun (WGS) entry which is preliminary data.</text>
</comment>
<evidence type="ECO:0000313" key="9">
    <source>
        <dbReference type="Proteomes" id="UP001583186"/>
    </source>
</evidence>
<keyword evidence="2" id="KW-0479">Metal-binding</keyword>
<evidence type="ECO:0000256" key="6">
    <source>
        <dbReference type="SAM" id="MobiDB-lite"/>
    </source>
</evidence>